<evidence type="ECO:0000256" key="10">
    <source>
        <dbReference type="SAM" id="MobiDB-lite"/>
    </source>
</evidence>
<feature type="binding site" evidence="9">
    <location>
        <position position="252"/>
    </location>
    <ligand>
        <name>ATP</name>
        <dbReference type="ChEBI" id="CHEBI:30616"/>
    </ligand>
</feature>
<keyword evidence="5" id="KW-0418">Kinase</keyword>
<dbReference type="GO" id="GO:0005524">
    <property type="term" value="F:ATP binding"/>
    <property type="evidence" value="ECO:0007669"/>
    <property type="project" value="UniProtKB-UniRule"/>
</dbReference>
<dbReference type="Gene3D" id="1.10.510.10">
    <property type="entry name" value="Transferase(Phosphotransferase) domain 1"/>
    <property type="match status" value="3"/>
</dbReference>
<dbReference type="GO" id="GO:0030447">
    <property type="term" value="P:filamentous growth"/>
    <property type="evidence" value="ECO:0007669"/>
    <property type="project" value="UniProtKB-ARBA"/>
</dbReference>
<feature type="compositionally biased region" description="Low complexity" evidence="10">
    <location>
        <begin position="30"/>
        <end position="61"/>
    </location>
</feature>
<feature type="region of interest" description="Disordered" evidence="10">
    <location>
        <begin position="601"/>
        <end position="636"/>
    </location>
</feature>
<evidence type="ECO:0000256" key="1">
    <source>
        <dbReference type="ARBA" id="ARBA00012513"/>
    </source>
</evidence>
<evidence type="ECO:0000256" key="8">
    <source>
        <dbReference type="ARBA" id="ARBA00048679"/>
    </source>
</evidence>
<name>A0A448YMG2_BRENA</name>
<evidence type="ECO:0000256" key="7">
    <source>
        <dbReference type="ARBA" id="ARBA00047899"/>
    </source>
</evidence>
<dbReference type="GO" id="GO:0004674">
    <property type="term" value="F:protein serine/threonine kinase activity"/>
    <property type="evidence" value="ECO:0007669"/>
    <property type="project" value="UniProtKB-KW"/>
</dbReference>
<feature type="region of interest" description="Disordered" evidence="10">
    <location>
        <begin position="1"/>
        <end position="71"/>
    </location>
</feature>
<feature type="compositionally biased region" description="Polar residues" evidence="10">
    <location>
        <begin position="336"/>
        <end position="349"/>
    </location>
</feature>
<dbReference type="GO" id="GO:0050684">
    <property type="term" value="P:regulation of mRNA processing"/>
    <property type="evidence" value="ECO:0007669"/>
    <property type="project" value="TreeGrafter"/>
</dbReference>
<keyword evidence="4 9" id="KW-0547">Nucleotide-binding</keyword>
<feature type="compositionally biased region" description="Low complexity" evidence="10">
    <location>
        <begin position="1"/>
        <end position="12"/>
    </location>
</feature>
<dbReference type="OrthoDB" id="2649at2759"/>
<evidence type="ECO:0000256" key="2">
    <source>
        <dbReference type="ARBA" id="ARBA00022527"/>
    </source>
</evidence>
<feature type="compositionally biased region" description="Acidic residues" evidence="10">
    <location>
        <begin position="607"/>
        <end position="633"/>
    </location>
</feature>
<dbReference type="InterPro" id="IPR011009">
    <property type="entry name" value="Kinase-like_dom_sf"/>
</dbReference>
<sequence length="947" mass="103837">MSDTTMDTSMDSGDLGVSKKQTAKVKRSPSKTSSTTSSTTSRKSSSKTSSSPMSPLSGTTSRYAVSSTSPLHGARTHVSGLKMLAHRLSFSKHSLPKQQEKHSNLSQSIKKEKSKPHRPQLRLQTQPAPAPAPAHKVKTAFSPIGDVICSPAEAVEEIPFENTLPTQGGEGLLPDYNPEEVISSDSESESDDKLKREEDPKDYCAGGYHPTFVGEHYGTSNQYLIVRKLGWGHFSTVWLAWDSLHSRHVAIKIVRSSKNYREAAQDEIRILEKVNSGPADHPGKKHIVQLLDHFIHHGPNGEHVCMVFEVLGENMLSLLLRYKQFQKEKTLEIKQRSSQPGASVANSSDTETEAVDPNSSISSAVGGSFSESTDSMEFHMSQLNDLTILRESYGGLPITLVKQISKQILLALDYLHRECGIIHTDLKPENVLVEIHDVERLVKTLELDRKLKKRQTLKHTRTNNAPIRDATAASVATAVAASAAAATASSSSTTTTTVSPAAPRAPKYFHRRQRTPIRASKPLTTPVETSSSVENFFRSFSVGRPRSNTTPVQSIEPTYASMGSNMNGARASSMFQVSPLTRPISLTGSLASGSLITSIANGRTETIAEDEEGREEDDEDEGGGEESESDDEDRSTAGIIDEIIEEGDEYVDANEIPTPPPPPVTVTGSQDDLRAGVPPPAPHIDITCGGAPAPLLNTLKAARNGSSTRSASPRASNGQLRMTRPQPRRESTFSTASSSSILNELGSIISVKIADLGNACWYDLHYTNDIETRQYRAPEVILGAKWGCSTDLWSCACLIFELTTGDYLFDPKTGATYDKNDDHLAQMIELLQTWPPKEYLKKGKYSREFFDKSYQALRHIGKLKIWTMLEVLMEEYHIDEPLARGISNFLLAMLELEPRKRVDAGSMSNNAWLQDAVIGETIDRPFGLRGQDIKGYTSEYHGAETTD</sequence>
<evidence type="ECO:0000256" key="3">
    <source>
        <dbReference type="ARBA" id="ARBA00022679"/>
    </source>
</evidence>
<feature type="compositionally biased region" description="Low complexity" evidence="10">
    <location>
        <begin position="486"/>
        <end position="506"/>
    </location>
</feature>
<keyword evidence="2" id="KW-0723">Serine/threonine-protein kinase</keyword>
<dbReference type="GO" id="GO:0005737">
    <property type="term" value="C:cytoplasm"/>
    <property type="evidence" value="ECO:0007669"/>
    <property type="project" value="TreeGrafter"/>
</dbReference>
<keyword evidence="6 9" id="KW-0067">ATP-binding</keyword>
<proteinExistence type="predicted"/>
<dbReference type="AlphaFoldDB" id="A0A448YMG2"/>
<feature type="compositionally biased region" description="Basic and acidic residues" evidence="10">
    <location>
        <begin position="191"/>
        <end position="201"/>
    </location>
</feature>
<dbReference type="GO" id="GO:0000245">
    <property type="term" value="P:spliceosomal complex assembly"/>
    <property type="evidence" value="ECO:0007669"/>
    <property type="project" value="TreeGrafter"/>
</dbReference>
<dbReference type="Proteomes" id="UP000290900">
    <property type="component" value="Unassembled WGS sequence"/>
</dbReference>
<accession>A0A448YMG2</accession>
<dbReference type="PROSITE" id="PS00107">
    <property type="entry name" value="PROTEIN_KINASE_ATP"/>
    <property type="match status" value="1"/>
</dbReference>
<keyword evidence="3" id="KW-0808">Transferase</keyword>
<evidence type="ECO:0000313" key="12">
    <source>
        <dbReference type="EMBL" id="VEU22081.1"/>
    </source>
</evidence>
<reference evidence="12 13" key="1">
    <citation type="submission" date="2018-12" db="EMBL/GenBank/DDBJ databases">
        <authorList>
            <person name="Tiukova I."/>
            <person name="Dainat J."/>
        </authorList>
    </citation>
    <scope>NUCLEOTIDE SEQUENCE [LARGE SCALE GENOMIC DNA]</scope>
</reference>
<comment type="catalytic activity">
    <reaction evidence="7">
        <text>L-threonyl-[protein] + ATP = O-phospho-L-threonyl-[protein] + ADP + H(+)</text>
        <dbReference type="Rhea" id="RHEA:46608"/>
        <dbReference type="Rhea" id="RHEA-COMP:11060"/>
        <dbReference type="Rhea" id="RHEA-COMP:11605"/>
        <dbReference type="ChEBI" id="CHEBI:15378"/>
        <dbReference type="ChEBI" id="CHEBI:30013"/>
        <dbReference type="ChEBI" id="CHEBI:30616"/>
        <dbReference type="ChEBI" id="CHEBI:61977"/>
        <dbReference type="ChEBI" id="CHEBI:456216"/>
        <dbReference type="EC" id="2.7.11.1"/>
    </reaction>
</comment>
<dbReference type="InParanoid" id="A0A448YMG2"/>
<dbReference type="PANTHER" id="PTHR47634:SF9">
    <property type="entry name" value="PROTEIN KINASE DOMAIN-CONTAINING PROTEIN-RELATED"/>
    <property type="match status" value="1"/>
</dbReference>
<dbReference type="FunFam" id="1.10.510.10:FF:000275">
    <property type="entry name" value="SRSF protein kinase 2 isoform X3"/>
    <property type="match status" value="1"/>
</dbReference>
<dbReference type="PANTHER" id="PTHR47634">
    <property type="entry name" value="PROTEIN KINASE DOMAIN-CONTAINING PROTEIN-RELATED"/>
    <property type="match status" value="1"/>
</dbReference>
<feature type="region of interest" description="Disordered" evidence="10">
    <location>
        <begin position="652"/>
        <end position="689"/>
    </location>
</feature>
<evidence type="ECO:0000256" key="4">
    <source>
        <dbReference type="ARBA" id="ARBA00022741"/>
    </source>
</evidence>
<feature type="region of interest" description="Disordered" evidence="10">
    <location>
        <begin position="333"/>
        <end position="368"/>
    </location>
</feature>
<feature type="region of interest" description="Disordered" evidence="10">
    <location>
        <begin position="161"/>
        <end position="201"/>
    </location>
</feature>
<dbReference type="Pfam" id="PF07714">
    <property type="entry name" value="PK_Tyr_Ser-Thr"/>
    <property type="match status" value="1"/>
</dbReference>
<evidence type="ECO:0000313" key="13">
    <source>
        <dbReference type="Proteomes" id="UP000290900"/>
    </source>
</evidence>
<dbReference type="InterPro" id="IPR051334">
    <property type="entry name" value="SRPK"/>
</dbReference>
<dbReference type="Gene3D" id="3.30.200.20">
    <property type="entry name" value="Phosphorylase Kinase, domain 1"/>
    <property type="match status" value="1"/>
</dbReference>
<feature type="region of interest" description="Disordered" evidence="10">
    <location>
        <begin position="93"/>
        <end position="136"/>
    </location>
</feature>
<dbReference type="EMBL" id="CAACVR010000017">
    <property type="protein sequence ID" value="VEU22081.1"/>
    <property type="molecule type" value="Genomic_DNA"/>
</dbReference>
<dbReference type="InterPro" id="IPR000719">
    <property type="entry name" value="Prot_kinase_dom"/>
</dbReference>
<feature type="compositionally biased region" description="Polar residues" evidence="10">
    <location>
        <begin position="704"/>
        <end position="720"/>
    </location>
</feature>
<protein>
    <recommendedName>
        <fullName evidence="1">non-specific serine/threonine protein kinase</fullName>
        <ecNumber evidence="1">2.7.11.1</ecNumber>
    </recommendedName>
</protein>
<gene>
    <name evidence="12" type="ORF">BRENAR_LOCUS2813</name>
</gene>
<dbReference type="InterPro" id="IPR001245">
    <property type="entry name" value="Ser-Thr/Tyr_kinase_cat_dom"/>
</dbReference>
<dbReference type="SUPFAM" id="SSF56112">
    <property type="entry name" value="Protein kinase-like (PK-like)"/>
    <property type="match status" value="1"/>
</dbReference>
<dbReference type="STRING" id="13370.A0A448YMG2"/>
<feature type="domain" description="Protein kinase" evidence="11">
    <location>
        <begin position="223"/>
        <end position="913"/>
    </location>
</feature>
<feature type="region of interest" description="Disordered" evidence="10">
    <location>
        <begin position="486"/>
        <end position="526"/>
    </location>
</feature>
<evidence type="ECO:0000256" key="6">
    <source>
        <dbReference type="ARBA" id="ARBA00022840"/>
    </source>
</evidence>
<dbReference type="PROSITE" id="PS50011">
    <property type="entry name" value="PROTEIN_KINASE_DOM"/>
    <property type="match status" value="1"/>
</dbReference>
<feature type="region of interest" description="Disordered" evidence="10">
    <location>
        <begin position="703"/>
        <end position="736"/>
    </location>
</feature>
<dbReference type="SMART" id="SM00220">
    <property type="entry name" value="S_TKc"/>
    <property type="match status" value="1"/>
</dbReference>
<dbReference type="InterPro" id="IPR008271">
    <property type="entry name" value="Ser/Thr_kinase_AS"/>
</dbReference>
<evidence type="ECO:0000259" key="11">
    <source>
        <dbReference type="PROSITE" id="PS50011"/>
    </source>
</evidence>
<dbReference type="PROSITE" id="PS00108">
    <property type="entry name" value="PROTEIN_KINASE_ST"/>
    <property type="match status" value="1"/>
</dbReference>
<comment type="catalytic activity">
    <reaction evidence="8">
        <text>L-seryl-[protein] + ATP = O-phospho-L-seryl-[protein] + ADP + H(+)</text>
        <dbReference type="Rhea" id="RHEA:17989"/>
        <dbReference type="Rhea" id="RHEA-COMP:9863"/>
        <dbReference type="Rhea" id="RHEA-COMP:11604"/>
        <dbReference type="ChEBI" id="CHEBI:15378"/>
        <dbReference type="ChEBI" id="CHEBI:29999"/>
        <dbReference type="ChEBI" id="CHEBI:30616"/>
        <dbReference type="ChEBI" id="CHEBI:83421"/>
        <dbReference type="ChEBI" id="CHEBI:456216"/>
        <dbReference type="EC" id="2.7.11.1"/>
    </reaction>
</comment>
<keyword evidence="13" id="KW-1185">Reference proteome</keyword>
<evidence type="ECO:0000256" key="5">
    <source>
        <dbReference type="ARBA" id="ARBA00022777"/>
    </source>
</evidence>
<evidence type="ECO:0000256" key="9">
    <source>
        <dbReference type="PROSITE-ProRule" id="PRU10141"/>
    </source>
</evidence>
<dbReference type="EC" id="2.7.11.1" evidence="1"/>
<feature type="compositionally biased region" description="Low complexity" evidence="10">
    <location>
        <begin position="359"/>
        <end position="368"/>
    </location>
</feature>
<dbReference type="InterPro" id="IPR017441">
    <property type="entry name" value="Protein_kinase_ATP_BS"/>
</dbReference>
<organism evidence="12 13">
    <name type="scientific">Brettanomyces naardenensis</name>
    <name type="common">Yeast</name>
    <dbReference type="NCBI Taxonomy" id="13370"/>
    <lineage>
        <taxon>Eukaryota</taxon>
        <taxon>Fungi</taxon>
        <taxon>Dikarya</taxon>
        <taxon>Ascomycota</taxon>
        <taxon>Saccharomycotina</taxon>
        <taxon>Pichiomycetes</taxon>
        <taxon>Pichiales</taxon>
        <taxon>Pichiaceae</taxon>
        <taxon>Brettanomyces</taxon>
    </lineage>
</organism>
<dbReference type="GO" id="GO:0005634">
    <property type="term" value="C:nucleus"/>
    <property type="evidence" value="ECO:0007669"/>
    <property type="project" value="TreeGrafter"/>
</dbReference>
<dbReference type="Pfam" id="PF00069">
    <property type="entry name" value="Pkinase"/>
    <property type="match status" value="1"/>
</dbReference>